<organism evidence="1 3">
    <name type="scientific">Medicago truncatula</name>
    <name type="common">Barrel medic</name>
    <name type="synonym">Medicago tribuloides</name>
    <dbReference type="NCBI Taxonomy" id="3880"/>
    <lineage>
        <taxon>Eukaryota</taxon>
        <taxon>Viridiplantae</taxon>
        <taxon>Streptophyta</taxon>
        <taxon>Embryophyta</taxon>
        <taxon>Tracheophyta</taxon>
        <taxon>Spermatophyta</taxon>
        <taxon>Magnoliopsida</taxon>
        <taxon>eudicotyledons</taxon>
        <taxon>Gunneridae</taxon>
        <taxon>Pentapetalae</taxon>
        <taxon>rosids</taxon>
        <taxon>fabids</taxon>
        <taxon>Fabales</taxon>
        <taxon>Fabaceae</taxon>
        <taxon>Papilionoideae</taxon>
        <taxon>50 kb inversion clade</taxon>
        <taxon>NPAAA clade</taxon>
        <taxon>Hologalegina</taxon>
        <taxon>IRL clade</taxon>
        <taxon>Trifolieae</taxon>
        <taxon>Medicago</taxon>
    </lineage>
</organism>
<sequence length="172" mass="19870">MMRRNAVVAWKKLLQHKEFGSKVQSVRESLRLWQDQFIRAIHEKKLKLQSLHAIAVGRDMKRLEMQLRKYVTKKKIQDRVHFVKETPALAPYPAFIDVPSKGEKVKSTVEIEVIGTPGFMQSVATHVKKRLTMGKKACGRVKERFQEYHMSSHRNCSGSQGSFTEVSHKLLV</sequence>
<proteinExistence type="predicted"/>
<reference evidence="1 3" key="1">
    <citation type="journal article" date="2011" name="Nature">
        <title>The Medicago genome provides insight into the evolution of rhizobial symbioses.</title>
        <authorList>
            <person name="Young N.D."/>
            <person name="Debelle F."/>
            <person name="Oldroyd G.E."/>
            <person name="Geurts R."/>
            <person name="Cannon S.B."/>
            <person name="Udvardi M.K."/>
            <person name="Benedito V.A."/>
            <person name="Mayer K.F."/>
            <person name="Gouzy J."/>
            <person name="Schoof H."/>
            <person name="Van de Peer Y."/>
            <person name="Proost S."/>
            <person name="Cook D.R."/>
            <person name="Meyers B.C."/>
            <person name="Spannagl M."/>
            <person name="Cheung F."/>
            <person name="De Mita S."/>
            <person name="Krishnakumar V."/>
            <person name="Gundlach H."/>
            <person name="Zhou S."/>
            <person name="Mudge J."/>
            <person name="Bharti A.K."/>
            <person name="Murray J.D."/>
            <person name="Naoumkina M.A."/>
            <person name="Rosen B."/>
            <person name="Silverstein K.A."/>
            <person name="Tang H."/>
            <person name="Rombauts S."/>
            <person name="Zhao P.X."/>
            <person name="Zhou P."/>
            <person name="Barbe V."/>
            <person name="Bardou P."/>
            <person name="Bechner M."/>
            <person name="Bellec A."/>
            <person name="Berger A."/>
            <person name="Berges H."/>
            <person name="Bidwell S."/>
            <person name="Bisseling T."/>
            <person name="Choisne N."/>
            <person name="Couloux A."/>
            <person name="Denny R."/>
            <person name="Deshpande S."/>
            <person name="Dai X."/>
            <person name="Doyle J.J."/>
            <person name="Dudez A.M."/>
            <person name="Farmer A.D."/>
            <person name="Fouteau S."/>
            <person name="Franken C."/>
            <person name="Gibelin C."/>
            <person name="Gish J."/>
            <person name="Goldstein S."/>
            <person name="Gonzalez A.J."/>
            <person name="Green P.J."/>
            <person name="Hallab A."/>
            <person name="Hartog M."/>
            <person name="Hua A."/>
            <person name="Humphray S.J."/>
            <person name="Jeong D.H."/>
            <person name="Jing Y."/>
            <person name="Jocker A."/>
            <person name="Kenton S.M."/>
            <person name="Kim D.J."/>
            <person name="Klee K."/>
            <person name="Lai H."/>
            <person name="Lang C."/>
            <person name="Lin S."/>
            <person name="Macmil S.L."/>
            <person name="Magdelenat G."/>
            <person name="Matthews L."/>
            <person name="McCorrison J."/>
            <person name="Monaghan E.L."/>
            <person name="Mun J.H."/>
            <person name="Najar F.Z."/>
            <person name="Nicholson C."/>
            <person name="Noirot C."/>
            <person name="O'Bleness M."/>
            <person name="Paule C.R."/>
            <person name="Poulain J."/>
            <person name="Prion F."/>
            <person name="Qin B."/>
            <person name="Qu C."/>
            <person name="Retzel E.F."/>
            <person name="Riddle C."/>
            <person name="Sallet E."/>
            <person name="Samain S."/>
            <person name="Samson N."/>
            <person name="Sanders I."/>
            <person name="Saurat O."/>
            <person name="Scarpelli C."/>
            <person name="Schiex T."/>
            <person name="Segurens B."/>
            <person name="Severin A.J."/>
            <person name="Sherrier D.J."/>
            <person name="Shi R."/>
            <person name="Sims S."/>
            <person name="Singer S.R."/>
            <person name="Sinharoy S."/>
            <person name="Sterck L."/>
            <person name="Viollet A."/>
            <person name="Wang B.B."/>
            <person name="Wang K."/>
            <person name="Wang M."/>
            <person name="Wang X."/>
            <person name="Warfsmann J."/>
            <person name="Weissenbach J."/>
            <person name="White D.D."/>
            <person name="White J.D."/>
            <person name="Wiley G.B."/>
            <person name="Wincker P."/>
            <person name="Xing Y."/>
            <person name="Yang L."/>
            <person name="Yao Z."/>
            <person name="Ying F."/>
            <person name="Zhai J."/>
            <person name="Zhou L."/>
            <person name="Zuber A."/>
            <person name="Denarie J."/>
            <person name="Dixon R.A."/>
            <person name="May G.D."/>
            <person name="Schwartz D.C."/>
            <person name="Rogers J."/>
            <person name="Quetier F."/>
            <person name="Town C.D."/>
            <person name="Roe B.A."/>
        </authorList>
    </citation>
    <scope>NUCLEOTIDE SEQUENCE [LARGE SCALE GENOMIC DNA]</scope>
    <source>
        <strain evidence="1">A17</strain>
        <strain evidence="2 3">cv. Jemalong A17</strain>
    </source>
</reference>
<name>A0A072V3E4_MEDTR</name>
<keyword evidence="3" id="KW-1185">Reference proteome</keyword>
<dbReference type="EnsemblPlants" id="KEH36196">
    <property type="protein sequence ID" value="KEH36196"/>
    <property type="gene ID" value="MTR_3g112270"/>
</dbReference>
<dbReference type="STRING" id="3880.A0A072V3E4"/>
<dbReference type="PANTHER" id="PTHR47252:SF4">
    <property type="entry name" value="GLYCOSYLTRANSFERASE"/>
    <property type="match status" value="1"/>
</dbReference>
<dbReference type="EMBL" id="CM001219">
    <property type="protein sequence ID" value="KEH36196.1"/>
    <property type="molecule type" value="Genomic_DNA"/>
</dbReference>
<dbReference type="PANTHER" id="PTHR47252">
    <property type="entry name" value="GLYCOSYLTRANSFERASE"/>
    <property type="match status" value="1"/>
</dbReference>
<protein>
    <submittedName>
        <fullName evidence="1 2">Uncharacterized protein</fullName>
    </submittedName>
</protein>
<evidence type="ECO:0000313" key="1">
    <source>
        <dbReference type="EMBL" id="KEH36196.1"/>
    </source>
</evidence>
<reference evidence="2" key="3">
    <citation type="submission" date="2015-04" db="UniProtKB">
        <authorList>
            <consortium name="EnsemblPlants"/>
        </authorList>
    </citation>
    <scope>IDENTIFICATION</scope>
    <source>
        <strain evidence="2">cv. Jemalong A17</strain>
    </source>
</reference>
<gene>
    <name evidence="1" type="ordered locus">MTR_3g112270</name>
</gene>
<dbReference type="HOGENOM" id="CLU_1557581_0_0_1"/>
<reference evidence="1 3" key="2">
    <citation type="journal article" date="2014" name="BMC Genomics">
        <title>An improved genome release (version Mt4.0) for the model legume Medicago truncatula.</title>
        <authorList>
            <person name="Tang H."/>
            <person name="Krishnakumar V."/>
            <person name="Bidwell S."/>
            <person name="Rosen B."/>
            <person name="Chan A."/>
            <person name="Zhou S."/>
            <person name="Gentzbittel L."/>
            <person name="Childs K.L."/>
            <person name="Yandell M."/>
            <person name="Gundlach H."/>
            <person name="Mayer K.F."/>
            <person name="Schwartz D.C."/>
            <person name="Town C.D."/>
        </authorList>
    </citation>
    <scope>GENOME REANNOTATION</scope>
    <source>
        <strain evidence="1">A17</strain>
        <strain evidence="2 3">cv. Jemalong A17</strain>
    </source>
</reference>
<evidence type="ECO:0000313" key="2">
    <source>
        <dbReference type="EnsemblPlants" id="KEH36196"/>
    </source>
</evidence>
<accession>A0A072V3E4</accession>
<dbReference type="Proteomes" id="UP000002051">
    <property type="component" value="Chromosome 3"/>
</dbReference>
<evidence type="ECO:0000313" key="3">
    <source>
        <dbReference type="Proteomes" id="UP000002051"/>
    </source>
</evidence>
<dbReference type="AlphaFoldDB" id="A0A072V3E4"/>